<evidence type="ECO:0000313" key="7">
    <source>
        <dbReference type="EMBL" id="TDL19673.1"/>
    </source>
</evidence>
<evidence type="ECO:0000259" key="6">
    <source>
        <dbReference type="PROSITE" id="PS51471"/>
    </source>
</evidence>
<accession>A0A4Y7PWA1</accession>
<dbReference type="EMBL" id="ML170194">
    <property type="protein sequence ID" value="TDL19673.1"/>
    <property type="molecule type" value="Genomic_DNA"/>
</dbReference>
<organism evidence="7 8">
    <name type="scientific">Rickenella mellea</name>
    <dbReference type="NCBI Taxonomy" id="50990"/>
    <lineage>
        <taxon>Eukaryota</taxon>
        <taxon>Fungi</taxon>
        <taxon>Dikarya</taxon>
        <taxon>Basidiomycota</taxon>
        <taxon>Agaricomycotina</taxon>
        <taxon>Agaricomycetes</taxon>
        <taxon>Hymenochaetales</taxon>
        <taxon>Rickenellaceae</taxon>
        <taxon>Rickenella</taxon>
    </lineage>
</organism>
<name>A0A4Y7PWA1_9AGAM</name>
<evidence type="ECO:0000256" key="4">
    <source>
        <dbReference type="ARBA" id="ARBA00023004"/>
    </source>
</evidence>
<dbReference type="OrthoDB" id="288590at2759"/>
<feature type="domain" description="Fe2OG dioxygenase" evidence="6">
    <location>
        <begin position="196"/>
        <end position="299"/>
    </location>
</feature>
<dbReference type="VEuPathDB" id="FungiDB:BD410DRAFT_791793"/>
<dbReference type="PRINTS" id="PR00682">
    <property type="entry name" value="IPNSYNTHASE"/>
</dbReference>
<dbReference type="GO" id="GO:0046872">
    <property type="term" value="F:metal ion binding"/>
    <property type="evidence" value="ECO:0007669"/>
    <property type="project" value="UniProtKB-KW"/>
</dbReference>
<dbReference type="Pfam" id="PF03171">
    <property type="entry name" value="2OG-FeII_Oxy"/>
    <property type="match status" value="1"/>
</dbReference>
<dbReference type="PROSITE" id="PS51471">
    <property type="entry name" value="FE2OG_OXY"/>
    <property type="match status" value="1"/>
</dbReference>
<comment type="similarity">
    <text evidence="1 5">Belongs to the iron/ascorbate-dependent oxidoreductase family.</text>
</comment>
<evidence type="ECO:0000256" key="3">
    <source>
        <dbReference type="ARBA" id="ARBA00023002"/>
    </source>
</evidence>
<dbReference type="STRING" id="50990.A0A4Y7PWA1"/>
<keyword evidence="4 5" id="KW-0408">Iron</keyword>
<dbReference type="SUPFAM" id="SSF51197">
    <property type="entry name" value="Clavaminate synthase-like"/>
    <property type="match status" value="1"/>
</dbReference>
<protein>
    <submittedName>
        <fullName evidence="7">Clavaminate synthase-like protein</fullName>
    </submittedName>
</protein>
<dbReference type="InterPro" id="IPR044861">
    <property type="entry name" value="IPNS-like_FE2OG_OXY"/>
</dbReference>
<dbReference type="InterPro" id="IPR005123">
    <property type="entry name" value="Oxoglu/Fe-dep_dioxygenase_dom"/>
</dbReference>
<evidence type="ECO:0000256" key="1">
    <source>
        <dbReference type="ARBA" id="ARBA00008056"/>
    </source>
</evidence>
<dbReference type="InterPro" id="IPR027443">
    <property type="entry name" value="IPNS-like_sf"/>
</dbReference>
<keyword evidence="3 5" id="KW-0560">Oxidoreductase</keyword>
<dbReference type="AlphaFoldDB" id="A0A4Y7PWA1"/>
<dbReference type="PANTHER" id="PTHR10209">
    <property type="entry name" value="OXIDOREDUCTASE, 2OG-FE II OXYGENASE FAMILY PROTEIN"/>
    <property type="match status" value="1"/>
</dbReference>
<dbReference type="InterPro" id="IPR026992">
    <property type="entry name" value="DIOX_N"/>
</dbReference>
<proteinExistence type="inferred from homology"/>
<dbReference type="PANTHER" id="PTHR10209:SF885">
    <property type="entry name" value="2OG-FE(II) OXYGENASE FAMILY, PUTATIVE (AFU_ORTHOLOGUE AFUA_2G00750)-RELATED"/>
    <property type="match status" value="1"/>
</dbReference>
<evidence type="ECO:0000256" key="2">
    <source>
        <dbReference type="ARBA" id="ARBA00022723"/>
    </source>
</evidence>
<dbReference type="GO" id="GO:0016491">
    <property type="term" value="F:oxidoreductase activity"/>
    <property type="evidence" value="ECO:0007669"/>
    <property type="project" value="UniProtKB-KW"/>
</dbReference>
<keyword evidence="8" id="KW-1185">Reference proteome</keyword>
<gene>
    <name evidence="7" type="ORF">BD410DRAFT_791793</name>
</gene>
<sequence>MTHGGSVLDASKTLDPAFHMIPIIDIKDAESPDQAARRRVALEIRDACINVGFFYVKTHGIPQATIDEAYEASKQFFALPLKEKLKIDHTTTHNHRGYNGLRSQNTDPENDGDMHEAFNMGKDHFDANVPDVKTAAAKGSMMGANIWPTESLVPGFRPAVVDYYDASAKLGKVLFPLFALALDLDEHFFDDKTKNSAANMRLMHYPPQTGPVDDRVIGIGAHTDYECFTILWQEPGIQALQVLNSSKEWINAPPIDGTLVVNLGDQFERWTNDIFKSTTHRAINRSGVERYSIPTFLGTDYDVKMEPIPSCVSAESPPKYEVMTSGEFFKAKVDASYAAR</sequence>
<dbReference type="Gene3D" id="2.60.120.330">
    <property type="entry name" value="B-lactam Antibiotic, Isopenicillin N Synthase, Chain"/>
    <property type="match status" value="1"/>
</dbReference>
<reference evidence="7 8" key="1">
    <citation type="submission" date="2018-06" db="EMBL/GenBank/DDBJ databases">
        <title>A transcriptomic atlas of mushroom development highlights an independent origin of complex multicellularity.</title>
        <authorList>
            <consortium name="DOE Joint Genome Institute"/>
            <person name="Krizsan K."/>
            <person name="Almasi E."/>
            <person name="Merenyi Z."/>
            <person name="Sahu N."/>
            <person name="Viragh M."/>
            <person name="Koszo T."/>
            <person name="Mondo S."/>
            <person name="Kiss B."/>
            <person name="Balint B."/>
            <person name="Kues U."/>
            <person name="Barry K."/>
            <person name="Hegedus J.C."/>
            <person name="Henrissat B."/>
            <person name="Johnson J."/>
            <person name="Lipzen A."/>
            <person name="Ohm R."/>
            <person name="Nagy I."/>
            <person name="Pangilinan J."/>
            <person name="Yan J."/>
            <person name="Xiong Y."/>
            <person name="Grigoriev I.V."/>
            <person name="Hibbett D.S."/>
            <person name="Nagy L.G."/>
        </authorList>
    </citation>
    <scope>NUCLEOTIDE SEQUENCE [LARGE SCALE GENOMIC DNA]</scope>
    <source>
        <strain evidence="7 8">SZMC22713</strain>
    </source>
</reference>
<dbReference type="Proteomes" id="UP000294933">
    <property type="component" value="Unassembled WGS sequence"/>
</dbReference>
<keyword evidence="2 5" id="KW-0479">Metal-binding</keyword>
<evidence type="ECO:0000256" key="5">
    <source>
        <dbReference type="RuleBase" id="RU003682"/>
    </source>
</evidence>
<dbReference type="Pfam" id="PF14226">
    <property type="entry name" value="DIOX_N"/>
    <property type="match status" value="1"/>
</dbReference>
<evidence type="ECO:0000313" key="8">
    <source>
        <dbReference type="Proteomes" id="UP000294933"/>
    </source>
</evidence>